<dbReference type="PROSITE" id="PS51038">
    <property type="entry name" value="BAH"/>
    <property type="match status" value="1"/>
</dbReference>
<feature type="region of interest" description="Disordered" evidence="10">
    <location>
        <begin position="445"/>
        <end position="471"/>
    </location>
</feature>
<evidence type="ECO:0000256" key="10">
    <source>
        <dbReference type="SAM" id="MobiDB-lite"/>
    </source>
</evidence>
<evidence type="ECO:0000256" key="3">
    <source>
        <dbReference type="ARBA" id="ARBA00022705"/>
    </source>
</evidence>
<feature type="domain" description="BAH" evidence="11">
    <location>
        <begin position="96"/>
        <end position="230"/>
    </location>
</feature>
<dbReference type="InterPro" id="IPR015163">
    <property type="entry name" value="Cdc6_C"/>
</dbReference>
<dbReference type="PANTHER" id="PTHR10763">
    <property type="entry name" value="CELL DIVISION CONTROL PROTEIN 6-RELATED"/>
    <property type="match status" value="1"/>
</dbReference>
<keyword evidence="3 8" id="KW-0235">DNA replication</keyword>
<dbReference type="GO" id="GO:0005664">
    <property type="term" value="C:nuclear origin of replication recognition complex"/>
    <property type="evidence" value="ECO:0007669"/>
    <property type="project" value="TreeGrafter"/>
</dbReference>
<gene>
    <name evidence="12" type="primary">ORC1</name>
    <name evidence="12" type="ORF">BGZ80_001895</name>
</gene>
<sequence>MVTTTQRVRRRLEKAKKVKKDILYPPSDSESEDERLEWIGEPMNKESLLSRKASNDDPEQDGANKGGPASTPSRRATRGSGLSNTPYYKGFQKGDTVYTIGDVVFLRNQQFSRKFENPHVAQILSLWETEEKEFKGDFRWFHQEEDIVKLGKHQRNGNFPETLEKGEIVYSLDDDKNDVSTVVGKCQVLSELEWEEQSKKKQKLSGKEQLSIRFCRSMVRKMTGYHILEWKGNEEMMKLKEEKEVRPKQQPRVPFSHSSPPLTATLTLPATPRIQSPKKVTAPPSRSKKRPKIEGSESEHEPEKSQSETDEGEEDGSFESEEETKKNSQKKKRVATPKKKGAKALSIVERRSRTQVVQAPTTQRVISASVPKTDFEHARNRLHVKAVPDTLPCREDEFLEIQEHLESAIEEGTGSCIYISGVPGTGKTATVHEVIRSLQVKAEEGRGNSALQDRGDCHGKNPRDSDSSSPRFHAGPLVLTTYCLDSVVLMDELDLLVTAKQTVMYNFFEWPNWQHSRLIVVAVANTMDLPERMLSNKVSSRLGLTRINFQPYTYQQLVKIVESRLEGIKAFKREAIEFAARKVGAVSGDARRALDICRRAVEIVESNVQKVEAQRRKAAEKNPFEDIGPAPEPEQVTIRTVDQAIKEMFASPNVRLIQTASLHQKLFLVALTSKLRRLGLAEVEFSEIAHAHLQMCRLHNIEPPMLSDLAAICASLGSSRCLLVESGKQDIHQRVRLSVSEEDVIMALKTDPLFRRLLDTLPSAPA</sequence>
<evidence type="ECO:0000256" key="5">
    <source>
        <dbReference type="ARBA" id="ARBA00022842"/>
    </source>
</evidence>
<keyword evidence="6 8" id="KW-0238">DNA-binding</keyword>
<dbReference type="InterPro" id="IPR050311">
    <property type="entry name" value="ORC1/CDC6"/>
</dbReference>
<dbReference type="PANTHER" id="PTHR10763:SF23">
    <property type="entry name" value="ORIGIN RECOGNITION COMPLEX SUBUNIT 1"/>
    <property type="match status" value="1"/>
</dbReference>
<name>A0A9P6T3E4_9FUNG</name>
<feature type="compositionally biased region" description="Basic residues" evidence="10">
    <location>
        <begin position="7"/>
        <end position="19"/>
    </location>
</feature>
<comment type="subcellular location">
    <subcellularLocation>
        <location evidence="1 8">Nucleus</location>
    </subcellularLocation>
</comment>
<dbReference type="Proteomes" id="UP000703661">
    <property type="component" value="Unassembled WGS sequence"/>
</dbReference>
<evidence type="ECO:0000256" key="2">
    <source>
        <dbReference type="ARBA" id="ARBA00008398"/>
    </source>
</evidence>
<keyword evidence="4" id="KW-0479">Metal-binding</keyword>
<dbReference type="GO" id="GO:0005524">
    <property type="term" value="F:ATP binding"/>
    <property type="evidence" value="ECO:0007669"/>
    <property type="project" value="UniProtKB-KW"/>
</dbReference>
<organism evidence="12 13">
    <name type="scientific">Entomortierella chlamydospora</name>
    <dbReference type="NCBI Taxonomy" id="101097"/>
    <lineage>
        <taxon>Eukaryota</taxon>
        <taxon>Fungi</taxon>
        <taxon>Fungi incertae sedis</taxon>
        <taxon>Mucoromycota</taxon>
        <taxon>Mortierellomycotina</taxon>
        <taxon>Mortierellomycetes</taxon>
        <taxon>Mortierellales</taxon>
        <taxon>Mortierellaceae</taxon>
        <taxon>Entomortierella</taxon>
    </lineage>
</organism>
<dbReference type="SMART" id="SM00439">
    <property type="entry name" value="BAH"/>
    <property type="match status" value="1"/>
</dbReference>
<protein>
    <recommendedName>
        <fullName evidence="8">Origin recognition complex subunit 1</fullName>
    </recommendedName>
</protein>
<dbReference type="GO" id="GO:0006270">
    <property type="term" value="P:DNA replication initiation"/>
    <property type="evidence" value="ECO:0007669"/>
    <property type="project" value="TreeGrafter"/>
</dbReference>
<dbReference type="GO" id="GO:0003688">
    <property type="term" value="F:DNA replication origin binding"/>
    <property type="evidence" value="ECO:0007669"/>
    <property type="project" value="TreeGrafter"/>
</dbReference>
<dbReference type="Pfam" id="PF22606">
    <property type="entry name" value="Cdc6-ORC-like_ATPase_lid"/>
    <property type="match status" value="1"/>
</dbReference>
<feature type="compositionally biased region" description="Basic and acidic residues" evidence="10">
    <location>
        <begin position="292"/>
        <end position="307"/>
    </location>
</feature>
<feature type="compositionally biased region" description="Low complexity" evidence="10">
    <location>
        <begin position="260"/>
        <end position="272"/>
    </location>
</feature>
<keyword evidence="9" id="KW-0175">Coiled coil</keyword>
<feature type="compositionally biased region" description="Basic residues" evidence="10">
    <location>
        <begin position="327"/>
        <end position="342"/>
    </location>
</feature>
<evidence type="ECO:0000256" key="7">
    <source>
        <dbReference type="ARBA" id="ARBA00023242"/>
    </source>
</evidence>
<evidence type="ECO:0000256" key="4">
    <source>
        <dbReference type="ARBA" id="ARBA00022723"/>
    </source>
</evidence>
<accession>A0A9P6T3E4</accession>
<feature type="compositionally biased region" description="Acidic residues" evidence="10">
    <location>
        <begin position="308"/>
        <end position="322"/>
    </location>
</feature>
<feature type="coiled-coil region" evidence="9">
    <location>
        <begin position="594"/>
        <end position="621"/>
    </location>
</feature>
<feature type="region of interest" description="Disordered" evidence="10">
    <location>
        <begin position="241"/>
        <end position="347"/>
    </location>
</feature>
<keyword evidence="8" id="KW-0547">Nucleotide-binding</keyword>
<dbReference type="GO" id="GO:0016887">
    <property type="term" value="F:ATP hydrolysis activity"/>
    <property type="evidence" value="ECO:0007669"/>
    <property type="project" value="InterPro"/>
</dbReference>
<feature type="compositionally biased region" description="Basic and acidic residues" evidence="10">
    <location>
        <begin position="453"/>
        <end position="466"/>
    </location>
</feature>
<dbReference type="Pfam" id="PF09079">
    <property type="entry name" value="WHD_Cdc6"/>
    <property type="match status" value="1"/>
</dbReference>
<dbReference type="Gene3D" id="2.30.30.490">
    <property type="match status" value="1"/>
</dbReference>
<evidence type="ECO:0000256" key="9">
    <source>
        <dbReference type="SAM" id="Coils"/>
    </source>
</evidence>
<reference evidence="12" key="1">
    <citation type="journal article" date="2020" name="Fungal Divers.">
        <title>Resolving the Mortierellaceae phylogeny through synthesis of multi-gene phylogenetics and phylogenomics.</title>
        <authorList>
            <person name="Vandepol N."/>
            <person name="Liber J."/>
            <person name="Desiro A."/>
            <person name="Na H."/>
            <person name="Kennedy M."/>
            <person name="Barry K."/>
            <person name="Grigoriev I.V."/>
            <person name="Miller A.N."/>
            <person name="O'Donnell K."/>
            <person name="Stajich J.E."/>
            <person name="Bonito G."/>
        </authorList>
    </citation>
    <scope>NUCLEOTIDE SEQUENCE</scope>
    <source>
        <strain evidence="12">NRRL 2769</strain>
    </source>
</reference>
<evidence type="ECO:0000259" key="11">
    <source>
        <dbReference type="PROSITE" id="PS51038"/>
    </source>
</evidence>
<dbReference type="SUPFAM" id="SSF52540">
    <property type="entry name" value="P-loop containing nucleoside triphosphate hydrolases"/>
    <property type="match status" value="1"/>
</dbReference>
<dbReference type="InterPro" id="IPR043151">
    <property type="entry name" value="BAH_sf"/>
</dbReference>
<dbReference type="Gene3D" id="1.10.8.60">
    <property type="match status" value="1"/>
</dbReference>
<comment type="function">
    <text evidence="8">Component of the origin recognition complex (ORC) that binds origins of replication. DNA-binding is ATP-dependent, however specific DNA sequences that define origins of replication have not been identified so far. ORC is required to assemble the pre-replication complex necessary to initiate DNA replication.</text>
</comment>
<dbReference type="GO" id="GO:0033314">
    <property type="term" value="P:mitotic DNA replication checkpoint signaling"/>
    <property type="evidence" value="ECO:0007669"/>
    <property type="project" value="TreeGrafter"/>
</dbReference>
<dbReference type="SMART" id="SM00382">
    <property type="entry name" value="AAA"/>
    <property type="match status" value="1"/>
</dbReference>
<evidence type="ECO:0000313" key="12">
    <source>
        <dbReference type="EMBL" id="KAG0021684.1"/>
    </source>
</evidence>
<dbReference type="CDD" id="cd00009">
    <property type="entry name" value="AAA"/>
    <property type="match status" value="1"/>
</dbReference>
<keyword evidence="13" id="KW-1185">Reference proteome</keyword>
<comment type="similarity">
    <text evidence="2 8">Belongs to the ORC1 family.</text>
</comment>
<dbReference type="InterPro" id="IPR027417">
    <property type="entry name" value="P-loop_NTPase"/>
</dbReference>
<dbReference type="InterPro" id="IPR054425">
    <property type="entry name" value="Cdc6_ORC1-like_ATPase_lid"/>
</dbReference>
<dbReference type="GO" id="GO:0046872">
    <property type="term" value="F:metal ion binding"/>
    <property type="evidence" value="ECO:0007669"/>
    <property type="project" value="UniProtKB-KW"/>
</dbReference>
<dbReference type="InterPro" id="IPR036390">
    <property type="entry name" value="WH_DNA-bd_sf"/>
</dbReference>
<comment type="subunit">
    <text evidence="8">ORC is composed of six subunits.</text>
</comment>
<feature type="compositionally biased region" description="Polar residues" evidence="10">
    <location>
        <begin position="70"/>
        <end position="86"/>
    </location>
</feature>
<dbReference type="GO" id="GO:0003682">
    <property type="term" value="F:chromatin binding"/>
    <property type="evidence" value="ECO:0007669"/>
    <property type="project" value="InterPro"/>
</dbReference>
<dbReference type="EMBL" id="JAAAID010000145">
    <property type="protein sequence ID" value="KAG0021684.1"/>
    <property type="molecule type" value="Genomic_DNA"/>
</dbReference>
<proteinExistence type="inferred from homology"/>
<keyword evidence="7 8" id="KW-0539">Nucleus</keyword>
<dbReference type="Pfam" id="PF00004">
    <property type="entry name" value="AAA"/>
    <property type="match status" value="1"/>
</dbReference>
<dbReference type="Gene3D" id="3.40.50.300">
    <property type="entry name" value="P-loop containing nucleotide triphosphate hydrolases"/>
    <property type="match status" value="2"/>
</dbReference>
<feature type="region of interest" description="Disordered" evidence="10">
    <location>
        <begin position="1"/>
        <end position="87"/>
    </location>
</feature>
<dbReference type="InterPro" id="IPR001025">
    <property type="entry name" value="BAH_dom"/>
</dbReference>
<keyword evidence="5" id="KW-0460">Magnesium</keyword>
<comment type="caution">
    <text evidence="12">The sequence shown here is derived from an EMBL/GenBank/DDBJ whole genome shotgun (WGS) entry which is preliminary data.</text>
</comment>
<evidence type="ECO:0000256" key="6">
    <source>
        <dbReference type="ARBA" id="ARBA00023125"/>
    </source>
</evidence>
<dbReference type="SUPFAM" id="SSF46785">
    <property type="entry name" value="Winged helix' DNA-binding domain"/>
    <property type="match status" value="1"/>
</dbReference>
<dbReference type="Pfam" id="PF01426">
    <property type="entry name" value="BAH"/>
    <property type="match status" value="1"/>
</dbReference>
<evidence type="ECO:0000313" key="13">
    <source>
        <dbReference type="Proteomes" id="UP000703661"/>
    </source>
</evidence>
<keyword evidence="8" id="KW-0067">ATP-binding</keyword>
<evidence type="ECO:0000256" key="8">
    <source>
        <dbReference type="RuleBase" id="RU365058"/>
    </source>
</evidence>
<dbReference type="InterPro" id="IPR003593">
    <property type="entry name" value="AAA+_ATPase"/>
</dbReference>
<dbReference type="InterPro" id="IPR003959">
    <property type="entry name" value="ATPase_AAA_core"/>
</dbReference>
<evidence type="ECO:0000256" key="1">
    <source>
        <dbReference type="ARBA" id="ARBA00004123"/>
    </source>
</evidence>
<dbReference type="AlphaFoldDB" id="A0A9P6T3E4"/>